<dbReference type="Pfam" id="PF00017">
    <property type="entry name" value="SH2"/>
    <property type="match status" value="1"/>
</dbReference>
<accession>A0ABM4BH13</accession>
<dbReference type="PRINTS" id="PR00452">
    <property type="entry name" value="SH3DOMAIN"/>
</dbReference>
<dbReference type="Pfam" id="PF07653">
    <property type="entry name" value="SH3_2"/>
    <property type="match status" value="1"/>
</dbReference>
<dbReference type="Proteomes" id="UP001652625">
    <property type="component" value="Chromosome 03"/>
</dbReference>
<dbReference type="PANTHER" id="PTHR19969">
    <property type="entry name" value="SH2-SH3 ADAPTOR PROTEIN-RELATED"/>
    <property type="match status" value="1"/>
</dbReference>
<dbReference type="Gene3D" id="2.30.30.40">
    <property type="entry name" value="SH3 Domains"/>
    <property type="match status" value="2"/>
</dbReference>
<dbReference type="InterPro" id="IPR036028">
    <property type="entry name" value="SH3-like_dom_sf"/>
</dbReference>
<sequence length="278" mass="31883">MTEEVLQGFNWYHNTISREEAQTLLNGCKLGSFLVRRRKGVSNEYVLSVSEKQKISHYIIMDVNGMYFKIGEQRFADIASIIEFYKQHTIDTTMLTDPVVKIGETAKNQPLKMQLVKVRAKFNFPGNDPEDLPFHKGDILTIIRREEDKWWLARDNAGREGMIPVPYIELIKPASAVERSVKNDSHSPVKPQNYAQPKQYITDQKISRIPNSHTGPLIAVAIKDREPNFYDETLLGFKKGDKIEVLKTSEDGSWEGKNLSNSKVGFFPFNHVRLLVDQ</sequence>
<proteinExistence type="predicted"/>
<dbReference type="PROSITE" id="PS50001">
    <property type="entry name" value="SH2"/>
    <property type="match status" value="1"/>
</dbReference>
<dbReference type="PROSITE" id="PS50002">
    <property type="entry name" value="SH3"/>
    <property type="match status" value="2"/>
</dbReference>
<dbReference type="GeneID" id="100205773"/>
<dbReference type="SUPFAM" id="SSF55550">
    <property type="entry name" value="SH2 domain"/>
    <property type="match status" value="1"/>
</dbReference>
<evidence type="ECO:0000313" key="7">
    <source>
        <dbReference type="Proteomes" id="UP001652625"/>
    </source>
</evidence>
<evidence type="ECO:0000256" key="4">
    <source>
        <dbReference type="PROSITE-ProRule" id="PRU00192"/>
    </source>
</evidence>
<dbReference type="InterPro" id="IPR000980">
    <property type="entry name" value="SH2"/>
</dbReference>
<dbReference type="SMART" id="SM00252">
    <property type="entry name" value="SH2"/>
    <property type="match status" value="1"/>
</dbReference>
<keyword evidence="2 3" id="KW-0727">SH2 domain</keyword>
<keyword evidence="1 4" id="KW-0728">SH3 domain</keyword>
<dbReference type="SMART" id="SM00326">
    <property type="entry name" value="SH3"/>
    <property type="match status" value="2"/>
</dbReference>
<keyword evidence="7" id="KW-1185">Reference proteome</keyword>
<dbReference type="InterPro" id="IPR051184">
    <property type="entry name" value="Tyrosine-phos_adapter"/>
</dbReference>
<evidence type="ECO:0000313" key="8">
    <source>
        <dbReference type="RefSeq" id="XP_065648274.1"/>
    </source>
</evidence>
<dbReference type="SUPFAM" id="SSF50044">
    <property type="entry name" value="SH3-domain"/>
    <property type="match status" value="2"/>
</dbReference>
<gene>
    <name evidence="8" type="primary">LOC100205773</name>
</gene>
<evidence type="ECO:0000256" key="1">
    <source>
        <dbReference type="ARBA" id="ARBA00022443"/>
    </source>
</evidence>
<evidence type="ECO:0000256" key="3">
    <source>
        <dbReference type="PROSITE-ProRule" id="PRU00191"/>
    </source>
</evidence>
<dbReference type="PRINTS" id="PR00401">
    <property type="entry name" value="SH2DOMAIN"/>
</dbReference>
<evidence type="ECO:0000259" key="5">
    <source>
        <dbReference type="PROSITE" id="PS50001"/>
    </source>
</evidence>
<protein>
    <submittedName>
        <fullName evidence="8">Adapter molecule crk</fullName>
    </submittedName>
</protein>
<dbReference type="Gene3D" id="3.30.505.10">
    <property type="entry name" value="SH2 domain"/>
    <property type="match status" value="1"/>
</dbReference>
<dbReference type="InterPro" id="IPR001452">
    <property type="entry name" value="SH3_domain"/>
</dbReference>
<feature type="domain" description="SH3" evidence="6">
    <location>
        <begin position="113"/>
        <end position="173"/>
    </location>
</feature>
<organism evidence="7 8">
    <name type="scientific">Hydra vulgaris</name>
    <name type="common">Hydra</name>
    <name type="synonym">Hydra attenuata</name>
    <dbReference type="NCBI Taxonomy" id="6087"/>
    <lineage>
        <taxon>Eukaryota</taxon>
        <taxon>Metazoa</taxon>
        <taxon>Cnidaria</taxon>
        <taxon>Hydrozoa</taxon>
        <taxon>Hydroidolina</taxon>
        <taxon>Anthoathecata</taxon>
        <taxon>Aplanulata</taxon>
        <taxon>Hydridae</taxon>
        <taxon>Hydra</taxon>
    </lineage>
</organism>
<reference evidence="8" key="1">
    <citation type="submission" date="2025-08" db="UniProtKB">
        <authorList>
            <consortium name="RefSeq"/>
        </authorList>
    </citation>
    <scope>IDENTIFICATION</scope>
</reference>
<feature type="domain" description="SH2" evidence="5">
    <location>
        <begin position="11"/>
        <end position="99"/>
    </location>
</feature>
<dbReference type="PANTHER" id="PTHR19969:SF5">
    <property type="entry name" value="CRK-LIKE PROTEIN"/>
    <property type="match status" value="1"/>
</dbReference>
<dbReference type="InterPro" id="IPR036860">
    <property type="entry name" value="SH2_dom_sf"/>
</dbReference>
<feature type="domain" description="SH3" evidence="6">
    <location>
        <begin position="214"/>
        <end position="277"/>
    </location>
</feature>
<name>A0ABM4BH13_HYDVU</name>
<evidence type="ECO:0000256" key="2">
    <source>
        <dbReference type="ARBA" id="ARBA00022999"/>
    </source>
</evidence>
<dbReference type="RefSeq" id="XP_065648274.1">
    <property type="nucleotide sequence ID" value="XM_065792202.1"/>
</dbReference>
<dbReference type="Pfam" id="PF00018">
    <property type="entry name" value="SH3_1"/>
    <property type="match status" value="1"/>
</dbReference>
<evidence type="ECO:0000259" key="6">
    <source>
        <dbReference type="PROSITE" id="PS50002"/>
    </source>
</evidence>